<dbReference type="EMBL" id="MN739807">
    <property type="protein sequence ID" value="QHT27018.1"/>
    <property type="molecule type" value="Genomic_DNA"/>
</dbReference>
<reference evidence="1" key="1">
    <citation type="journal article" date="2020" name="Nature">
        <title>Giant virus diversity and host interactions through global metagenomics.</title>
        <authorList>
            <person name="Schulz F."/>
            <person name="Roux S."/>
            <person name="Paez-Espino D."/>
            <person name="Jungbluth S."/>
            <person name="Walsh D.A."/>
            <person name="Denef V.J."/>
            <person name="McMahon K.D."/>
            <person name="Konstantinidis K.T."/>
            <person name="Eloe-Fadrosh E.A."/>
            <person name="Kyrpides N.C."/>
            <person name="Woyke T."/>
        </authorList>
    </citation>
    <scope>NUCLEOTIDE SEQUENCE</scope>
    <source>
        <strain evidence="1">GVMAG-M-3300023179-2</strain>
    </source>
</reference>
<evidence type="ECO:0000313" key="1">
    <source>
        <dbReference type="EMBL" id="QHT27018.1"/>
    </source>
</evidence>
<dbReference type="AlphaFoldDB" id="A0A6C0EDP4"/>
<sequence>MKVQFVNLSGSVLNTYQFHLTYNNIIPFEIYNQDNSAIYYNAYIIMLVILII</sequence>
<accession>A0A6C0EDP4</accession>
<protein>
    <submittedName>
        <fullName evidence="1">Uncharacterized protein</fullName>
    </submittedName>
</protein>
<name>A0A6C0EDP4_9ZZZZ</name>
<proteinExistence type="predicted"/>
<organism evidence="1">
    <name type="scientific">viral metagenome</name>
    <dbReference type="NCBI Taxonomy" id="1070528"/>
    <lineage>
        <taxon>unclassified sequences</taxon>
        <taxon>metagenomes</taxon>
        <taxon>organismal metagenomes</taxon>
    </lineage>
</organism>